<evidence type="ECO:0000256" key="1">
    <source>
        <dbReference type="ARBA" id="ARBA00023125"/>
    </source>
</evidence>
<evidence type="ECO:0000256" key="2">
    <source>
        <dbReference type="SAM" id="MobiDB-lite"/>
    </source>
</evidence>
<dbReference type="Gene3D" id="1.10.260.40">
    <property type="entry name" value="lambda repressor-like DNA-binding domains"/>
    <property type="match status" value="1"/>
</dbReference>
<dbReference type="GO" id="GO:0003700">
    <property type="term" value="F:DNA-binding transcription factor activity"/>
    <property type="evidence" value="ECO:0007669"/>
    <property type="project" value="TreeGrafter"/>
</dbReference>
<dbReference type="GO" id="GO:0005829">
    <property type="term" value="C:cytosol"/>
    <property type="evidence" value="ECO:0007669"/>
    <property type="project" value="TreeGrafter"/>
</dbReference>
<dbReference type="PANTHER" id="PTHR46797">
    <property type="entry name" value="HTH-TYPE TRANSCRIPTIONAL REGULATOR"/>
    <property type="match status" value="1"/>
</dbReference>
<dbReference type="Proteomes" id="UP000319210">
    <property type="component" value="Unassembled WGS sequence"/>
</dbReference>
<keyword evidence="5" id="KW-1185">Reference proteome</keyword>
<dbReference type="InterPro" id="IPR011990">
    <property type="entry name" value="TPR-like_helical_dom_sf"/>
</dbReference>
<feature type="region of interest" description="Disordered" evidence="2">
    <location>
        <begin position="382"/>
        <end position="411"/>
    </location>
</feature>
<protein>
    <submittedName>
        <fullName evidence="4">Transcriptional regulator</fullName>
    </submittedName>
</protein>
<evidence type="ECO:0000313" key="5">
    <source>
        <dbReference type="Proteomes" id="UP000319210"/>
    </source>
</evidence>
<dbReference type="InterPro" id="IPR050807">
    <property type="entry name" value="TransReg_Diox_bact_type"/>
</dbReference>
<accession>A0A4Y3RCF7</accession>
<dbReference type="PANTHER" id="PTHR46797:SF1">
    <property type="entry name" value="METHYLPHOSPHONATE SYNTHASE"/>
    <property type="match status" value="1"/>
</dbReference>
<dbReference type="PROSITE" id="PS50943">
    <property type="entry name" value="HTH_CROC1"/>
    <property type="match status" value="1"/>
</dbReference>
<sequence>MYHEHETIGDRIGRLRERRGLTQEQLAERAGLCVDTVRKLEQGRRLTARLATLNRLAHALDVETSLLVGRPATFEARRGDADSPSVLALRRAVAPVGDLLREEPDPEAPPSLRALQNALRSTERIRREGRMGAIGSLLPQLIEDARAAARALRGEEQRAAHAVLAEAYQVAATTLTALGKEDAAFTAMERATEAARKSDDHRLETVGAATLAWIFTKQGRLEDALHLALRYADRAEPGFRSGPTDLSLWGVLLLRAATAAVRQGEQQHDRVEELLRMATAAAAAVGADRLDYATPFGPANVGVAKVNFLVEMDKSGEAVASARSVPGLAELPPTWRARFHVDRALAHTDLKQDDRAARALLMAEGDAPEWMRYHATSRRLVSELRSRERRRSSPVTELANRLDRAPHPAAG</sequence>
<dbReference type="Gene3D" id="1.25.40.10">
    <property type="entry name" value="Tetratricopeptide repeat domain"/>
    <property type="match status" value="1"/>
</dbReference>
<reference evidence="4 5" key="1">
    <citation type="submission" date="2019-06" db="EMBL/GenBank/DDBJ databases">
        <title>Whole genome shotgun sequence of Streptomyces cacaoi subsp. cacaoi NBRC 12748.</title>
        <authorList>
            <person name="Hosoyama A."/>
            <person name="Uohara A."/>
            <person name="Ohji S."/>
            <person name="Ichikawa N."/>
        </authorList>
    </citation>
    <scope>NUCLEOTIDE SEQUENCE [LARGE SCALE GENOMIC DNA]</scope>
    <source>
        <strain evidence="4 5">NBRC 12748</strain>
    </source>
</reference>
<dbReference type="SMART" id="SM00530">
    <property type="entry name" value="HTH_XRE"/>
    <property type="match status" value="1"/>
</dbReference>
<feature type="domain" description="HTH cro/C1-type" evidence="3">
    <location>
        <begin position="12"/>
        <end position="67"/>
    </location>
</feature>
<dbReference type="EMBL" id="BJMM01000051">
    <property type="protein sequence ID" value="GEB53430.1"/>
    <property type="molecule type" value="Genomic_DNA"/>
</dbReference>
<dbReference type="CDD" id="cd00093">
    <property type="entry name" value="HTH_XRE"/>
    <property type="match status" value="1"/>
</dbReference>
<gene>
    <name evidence="4" type="ORF">SCA03_59810</name>
</gene>
<dbReference type="RefSeq" id="WP_086817167.1">
    <property type="nucleotide sequence ID" value="NZ_BJMM01000051.1"/>
</dbReference>
<proteinExistence type="predicted"/>
<feature type="compositionally biased region" description="Basic and acidic residues" evidence="2">
    <location>
        <begin position="400"/>
        <end position="411"/>
    </location>
</feature>
<dbReference type="AlphaFoldDB" id="A0A4Y3RCF7"/>
<comment type="caution">
    <text evidence="4">The sequence shown here is derived from an EMBL/GenBank/DDBJ whole genome shotgun (WGS) entry which is preliminary data.</text>
</comment>
<dbReference type="InterPro" id="IPR010982">
    <property type="entry name" value="Lambda_DNA-bd_dom_sf"/>
</dbReference>
<dbReference type="InterPro" id="IPR001387">
    <property type="entry name" value="Cro/C1-type_HTH"/>
</dbReference>
<name>A0A4Y3RCF7_STRCI</name>
<keyword evidence="1" id="KW-0238">DNA-binding</keyword>
<dbReference type="SUPFAM" id="SSF47413">
    <property type="entry name" value="lambda repressor-like DNA-binding domains"/>
    <property type="match status" value="1"/>
</dbReference>
<dbReference type="GO" id="GO:0003677">
    <property type="term" value="F:DNA binding"/>
    <property type="evidence" value="ECO:0007669"/>
    <property type="project" value="UniProtKB-KW"/>
</dbReference>
<dbReference type="SUPFAM" id="SSF48452">
    <property type="entry name" value="TPR-like"/>
    <property type="match status" value="1"/>
</dbReference>
<evidence type="ECO:0000259" key="3">
    <source>
        <dbReference type="PROSITE" id="PS50943"/>
    </source>
</evidence>
<dbReference type="OrthoDB" id="3420984at2"/>
<organism evidence="4 5">
    <name type="scientific">Streptomyces cacaoi</name>
    <dbReference type="NCBI Taxonomy" id="1898"/>
    <lineage>
        <taxon>Bacteria</taxon>
        <taxon>Bacillati</taxon>
        <taxon>Actinomycetota</taxon>
        <taxon>Actinomycetes</taxon>
        <taxon>Kitasatosporales</taxon>
        <taxon>Streptomycetaceae</taxon>
        <taxon>Streptomyces</taxon>
    </lineage>
</organism>
<evidence type="ECO:0000313" key="4">
    <source>
        <dbReference type="EMBL" id="GEB53430.1"/>
    </source>
</evidence>
<dbReference type="Pfam" id="PF13560">
    <property type="entry name" value="HTH_31"/>
    <property type="match status" value="1"/>
</dbReference>